<evidence type="ECO:0000313" key="1">
    <source>
        <dbReference type="EMBL" id="GAA5042027.1"/>
    </source>
</evidence>
<proteinExistence type="predicted"/>
<dbReference type="EMBL" id="BAABJM010000001">
    <property type="protein sequence ID" value="GAA5042027.1"/>
    <property type="molecule type" value="Genomic_DNA"/>
</dbReference>
<reference evidence="2" key="1">
    <citation type="journal article" date="2019" name="Int. J. Syst. Evol. Microbiol.">
        <title>The Global Catalogue of Microorganisms (GCM) 10K type strain sequencing project: providing services to taxonomists for standard genome sequencing and annotation.</title>
        <authorList>
            <consortium name="The Broad Institute Genomics Platform"/>
            <consortium name="The Broad Institute Genome Sequencing Center for Infectious Disease"/>
            <person name="Wu L."/>
            <person name="Ma J."/>
        </authorList>
    </citation>
    <scope>NUCLEOTIDE SEQUENCE [LARGE SCALE GENOMIC DNA]</scope>
    <source>
        <strain evidence="2">JCM 18298</strain>
    </source>
</reference>
<evidence type="ECO:0000313" key="2">
    <source>
        <dbReference type="Proteomes" id="UP001500603"/>
    </source>
</evidence>
<protein>
    <recommendedName>
        <fullName evidence="3">Suppressor of fused-like domain-containing protein</fullName>
    </recommendedName>
</protein>
<organism evidence="1 2">
    <name type="scientific">Nocardia callitridis</name>
    <dbReference type="NCBI Taxonomy" id="648753"/>
    <lineage>
        <taxon>Bacteria</taxon>
        <taxon>Bacillati</taxon>
        <taxon>Actinomycetota</taxon>
        <taxon>Actinomycetes</taxon>
        <taxon>Mycobacteriales</taxon>
        <taxon>Nocardiaceae</taxon>
        <taxon>Nocardia</taxon>
    </lineage>
</organism>
<comment type="caution">
    <text evidence="1">The sequence shown here is derived from an EMBL/GenBank/DDBJ whole genome shotgun (WGS) entry which is preliminary data.</text>
</comment>
<gene>
    <name evidence="1" type="ORF">GCM10023318_01740</name>
</gene>
<dbReference type="Proteomes" id="UP001500603">
    <property type="component" value="Unassembled WGS sequence"/>
</dbReference>
<sequence>MRIRTTRCAEKGHAEIVATIAGLPATSVEPVLVLLRAMEMAVLGGSWLEPRREFPLGIRLVRLVARDDEMLGIEEQTEPGQWAEQVDRALAETLEQISACRRVGLPMSEDRVYEFQVATVQPCALESEVLVMERESDVENAAHSGWRVLCGTQHHHEEESFVNLSDVIAAWPAAKQFLMLPRGADVIFQPPSAPGMPFFAEFSYQGQALNSGDLIQFPEPDEIPWVRGALLQVDAGQWQTGAGRLVGLPDVVAKVSDPVAAEAAGHWIGWVLDDIQQRISQDGFRYTAGQTIHCGARTLRVIERFDGTIGLEERIAGGSWSEQVDNTLREQWQQRQILKSLGAPEEWLQFPADDQTAMFSECVTETSPALRWTRLPQVDDAQFSGWRLTCPQDHDHGAERVCALWGLTELFPFLIPFLALPPLISVTIDIPDGDAAARFDIQMHGVEFLPEQGSYLDGLNRTAIQR</sequence>
<evidence type="ECO:0008006" key="3">
    <source>
        <dbReference type="Google" id="ProtNLM"/>
    </source>
</evidence>
<name>A0ABP9JRL1_9NOCA</name>
<accession>A0ABP9JRL1</accession>
<keyword evidence="2" id="KW-1185">Reference proteome</keyword>